<sequence length="137" mass="16007">MMWTMNDYPASWKNLEELERKKAIDIGNAMLIDGYKEEDLIPIATKQAKDWYKEASKEELDELKNKKITQHKKDPSAQPELMNHDVEIFFKDDKWHVKTQGAKRADSTHETKQTALKRAKEIADNKGVKVVQHNKNE</sequence>
<dbReference type="InterPro" id="IPR018691">
    <property type="entry name" value="DUF2188"/>
</dbReference>
<comment type="caution">
    <text evidence="1">The sequence shown here is derived from an EMBL/GenBank/DDBJ whole genome shotgun (WGS) entry which is preliminary data.</text>
</comment>
<proteinExistence type="predicted"/>
<dbReference type="Pfam" id="PF09954">
    <property type="entry name" value="DUF2188"/>
    <property type="match status" value="1"/>
</dbReference>
<reference evidence="1 2" key="1">
    <citation type="submission" date="2019-01" db="EMBL/GenBank/DDBJ databases">
        <title>Draft genome sequences of the type strains of six Macrococcus species.</title>
        <authorList>
            <person name="Mazhar S."/>
            <person name="Altermann E."/>
            <person name="Hill C."/>
            <person name="Mcauliffe O."/>
        </authorList>
    </citation>
    <scope>NUCLEOTIDE SEQUENCE [LARGE SCALE GENOMIC DNA]</scope>
    <source>
        <strain evidence="1 2">ATCC 51825</strain>
    </source>
</reference>
<keyword evidence="2" id="KW-1185">Reference proteome</keyword>
<dbReference type="RefSeq" id="WP_133452593.1">
    <property type="nucleotide sequence ID" value="NZ_SCWF01000016.1"/>
</dbReference>
<name>A0A4R6BWA8_9STAP</name>
<dbReference type="AlphaFoldDB" id="A0A4R6BWA8"/>
<evidence type="ECO:0000313" key="1">
    <source>
        <dbReference type="EMBL" id="TDM12478.1"/>
    </source>
</evidence>
<dbReference type="EMBL" id="SCWF01000016">
    <property type="protein sequence ID" value="TDM12478.1"/>
    <property type="molecule type" value="Genomic_DNA"/>
</dbReference>
<dbReference type="OrthoDB" id="8858565at2"/>
<protein>
    <submittedName>
        <fullName evidence="1">DUF2188 domain-containing protein</fullName>
    </submittedName>
</protein>
<dbReference type="Proteomes" id="UP000294843">
    <property type="component" value="Unassembled WGS sequence"/>
</dbReference>
<gene>
    <name evidence="1" type="ORF">ERX55_10755</name>
</gene>
<accession>A0A4R6BWA8</accession>
<evidence type="ECO:0000313" key="2">
    <source>
        <dbReference type="Proteomes" id="UP000294843"/>
    </source>
</evidence>
<organism evidence="1 2">
    <name type="scientific">Macrococcus bovicus</name>
    <dbReference type="NCBI Taxonomy" id="69968"/>
    <lineage>
        <taxon>Bacteria</taxon>
        <taxon>Bacillati</taxon>
        <taxon>Bacillota</taxon>
        <taxon>Bacilli</taxon>
        <taxon>Bacillales</taxon>
        <taxon>Staphylococcaceae</taxon>
        <taxon>Macrococcus</taxon>
    </lineage>
</organism>